<keyword evidence="3" id="KW-1185">Reference proteome</keyword>
<dbReference type="EMBL" id="CP144698">
    <property type="protein sequence ID" value="WVZ17893.1"/>
    <property type="molecule type" value="Genomic_DNA"/>
</dbReference>
<sequence>NHRYTERNDDSLGDSTDESSQPRAKQTHRSVIPQMNHLDTGRNDDLLGDSTDESSQPRVQQTHRSVIPLSNHLYLERNDDLLGDSTNKSTSTTKLLDRRRESLVIAFDLAVHTTT</sequence>
<feature type="compositionally biased region" description="Polar residues" evidence="1">
    <location>
        <begin position="53"/>
        <end position="64"/>
    </location>
</feature>
<feature type="compositionally biased region" description="Basic and acidic residues" evidence="1">
    <location>
        <begin position="1"/>
        <end position="10"/>
    </location>
</feature>
<evidence type="ECO:0000256" key="1">
    <source>
        <dbReference type="SAM" id="MobiDB-lite"/>
    </source>
</evidence>
<name>A0AAQ3NY92_VIGMU</name>
<evidence type="ECO:0000313" key="2">
    <source>
        <dbReference type="EMBL" id="WVZ17893.1"/>
    </source>
</evidence>
<gene>
    <name evidence="2" type="ORF">V8G54_010875</name>
</gene>
<dbReference type="Proteomes" id="UP001374535">
    <property type="component" value="Chromosome 3"/>
</dbReference>
<proteinExistence type="predicted"/>
<dbReference type="AlphaFoldDB" id="A0AAQ3NY92"/>
<feature type="non-terminal residue" evidence="2">
    <location>
        <position position="1"/>
    </location>
</feature>
<protein>
    <submittedName>
        <fullName evidence="2">Uncharacterized protein</fullName>
    </submittedName>
</protein>
<organism evidence="2 3">
    <name type="scientific">Vigna mungo</name>
    <name type="common">Black gram</name>
    <name type="synonym">Phaseolus mungo</name>
    <dbReference type="NCBI Taxonomy" id="3915"/>
    <lineage>
        <taxon>Eukaryota</taxon>
        <taxon>Viridiplantae</taxon>
        <taxon>Streptophyta</taxon>
        <taxon>Embryophyta</taxon>
        <taxon>Tracheophyta</taxon>
        <taxon>Spermatophyta</taxon>
        <taxon>Magnoliopsida</taxon>
        <taxon>eudicotyledons</taxon>
        <taxon>Gunneridae</taxon>
        <taxon>Pentapetalae</taxon>
        <taxon>rosids</taxon>
        <taxon>fabids</taxon>
        <taxon>Fabales</taxon>
        <taxon>Fabaceae</taxon>
        <taxon>Papilionoideae</taxon>
        <taxon>50 kb inversion clade</taxon>
        <taxon>NPAAA clade</taxon>
        <taxon>indigoferoid/millettioid clade</taxon>
        <taxon>Phaseoleae</taxon>
        <taxon>Vigna</taxon>
    </lineage>
</organism>
<feature type="region of interest" description="Disordered" evidence="1">
    <location>
        <begin position="1"/>
        <end position="64"/>
    </location>
</feature>
<evidence type="ECO:0000313" key="3">
    <source>
        <dbReference type="Proteomes" id="UP001374535"/>
    </source>
</evidence>
<accession>A0AAQ3NY92</accession>
<reference evidence="2 3" key="1">
    <citation type="journal article" date="2023" name="Life. Sci Alliance">
        <title>Evolutionary insights into 3D genome organization and epigenetic landscape of Vigna mungo.</title>
        <authorList>
            <person name="Junaid A."/>
            <person name="Singh B."/>
            <person name="Bhatia S."/>
        </authorList>
    </citation>
    <scope>NUCLEOTIDE SEQUENCE [LARGE SCALE GENOMIC DNA]</scope>
    <source>
        <strain evidence="2">Urdbean</strain>
    </source>
</reference>